<proteinExistence type="predicted"/>
<dbReference type="EMBL" id="BEXD01000876">
    <property type="protein sequence ID" value="GBB90784.1"/>
    <property type="molecule type" value="Genomic_DNA"/>
</dbReference>
<keyword evidence="4" id="KW-1185">Reference proteome</keyword>
<sequence length="403" mass="46875">MNETVDSSIIFSNSNANELNKCVFINTNNPEVKNHVQKKKLPCPLIKPPFPPLIDPKDLLIIGKDNKPTRSPNAFIIYRKVFFKTIKNEGHVLPMTSISSMASQSWEQESEEIKNYYKMLAKEAFNYRNELFPKKVSRRKRREKWNIISFKSNTPTFINNNNDNNYVPENINDEMLNTENLQLLTQSEDNLKNPLFDAFLQLNQINDVLLQNLIVSNELSLNILNNIDNDQVNMQPDSSLNDLEQFNNYFTNNFDDNNELQQEQIYPSPNSSLNEENNLASPNLDELFNTFPIENLRQMENINNEQIEQEKEIQQFVIDDLSQQFPFLQNNESIDLNSFNTHFDATQTDFFDCLDNLNNDSVTINDTITEINPEPLLDFMQYEGPDDLGISFSNADFEKFFSL</sequence>
<evidence type="ECO:0000313" key="4">
    <source>
        <dbReference type="Proteomes" id="UP000247702"/>
    </source>
</evidence>
<protein>
    <recommendedName>
        <fullName evidence="1">HMG box domain-containing protein</fullName>
    </recommendedName>
</protein>
<organism evidence="2 4">
    <name type="scientific">Rhizophagus clarus</name>
    <dbReference type="NCBI Taxonomy" id="94130"/>
    <lineage>
        <taxon>Eukaryota</taxon>
        <taxon>Fungi</taxon>
        <taxon>Fungi incertae sedis</taxon>
        <taxon>Mucoromycota</taxon>
        <taxon>Glomeromycotina</taxon>
        <taxon>Glomeromycetes</taxon>
        <taxon>Glomerales</taxon>
        <taxon>Glomeraceae</taxon>
        <taxon>Rhizophagus</taxon>
    </lineage>
</organism>
<accession>A0A2Z6QZM9</accession>
<name>A0A2Z6QZM9_9GLOM</name>
<comment type="caution">
    <text evidence="2">The sequence shown here is derived from an EMBL/GenBank/DDBJ whole genome shotgun (WGS) entry which is preliminary data.</text>
</comment>
<evidence type="ECO:0000313" key="2">
    <source>
        <dbReference type="EMBL" id="GBB90784.1"/>
    </source>
</evidence>
<dbReference type="SMART" id="SM00398">
    <property type="entry name" value="HMG"/>
    <property type="match status" value="1"/>
</dbReference>
<evidence type="ECO:0000259" key="1">
    <source>
        <dbReference type="SMART" id="SM00398"/>
    </source>
</evidence>
<dbReference type="OrthoDB" id="2429914at2759"/>
<dbReference type="Proteomes" id="UP000615446">
    <property type="component" value="Unassembled WGS sequence"/>
</dbReference>
<dbReference type="InterPro" id="IPR009071">
    <property type="entry name" value="HMG_box_dom"/>
</dbReference>
<dbReference type="AlphaFoldDB" id="A0A2Z6QZM9"/>
<dbReference type="Gene3D" id="1.10.30.10">
    <property type="entry name" value="High mobility group box domain"/>
    <property type="match status" value="1"/>
</dbReference>
<dbReference type="Pfam" id="PF00505">
    <property type="entry name" value="HMG_box"/>
    <property type="match status" value="1"/>
</dbReference>
<feature type="domain" description="HMG box" evidence="1">
    <location>
        <begin position="67"/>
        <end position="147"/>
    </location>
</feature>
<dbReference type="SUPFAM" id="SSF47095">
    <property type="entry name" value="HMG-box"/>
    <property type="match status" value="1"/>
</dbReference>
<dbReference type="InterPro" id="IPR036910">
    <property type="entry name" value="HMG_box_dom_sf"/>
</dbReference>
<evidence type="ECO:0000313" key="3">
    <source>
        <dbReference type="EMBL" id="GES78783.1"/>
    </source>
</evidence>
<gene>
    <name evidence="3" type="ORF">RCL2_000609000</name>
    <name evidence="2" type="ORF">RclHR1_17870001</name>
</gene>
<dbReference type="Proteomes" id="UP000247702">
    <property type="component" value="Unassembled WGS sequence"/>
</dbReference>
<reference evidence="2 4" key="1">
    <citation type="submission" date="2017-11" db="EMBL/GenBank/DDBJ databases">
        <title>The genome of Rhizophagus clarus HR1 reveals common genetic basis of auxotrophy among arbuscular mycorrhizal fungi.</title>
        <authorList>
            <person name="Kobayashi Y."/>
        </authorList>
    </citation>
    <scope>NUCLEOTIDE SEQUENCE [LARGE SCALE GENOMIC DNA]</scope>
    <source>
        <strain evidence="2 4">HR1</strain>
    </source>
</reference>
<dbReference type="EMBL" id="BLAL01000040">
    <property type="protein sequence ID" value="GES78783.1"/>
    <property type="molecule type" value="Genomic_DNA"/>
</dbReference>
<reference evidence="3" key="2">
    <citation type="submission" date="2019-10" db="EMBL/GenBank/DDBJ databases">
        <title>Conservation and host-specific expression of non-tandemly repeated heterogenous ribosome RNA gene in arbuscular mycorrhizal fungi.</title>
        <authorList>
            <person name="Maeda T."/>
            <person name="Kobayashi Y."/>
            <person name="Nakagawa T."/>
            <person name="Ezawa T."/>
            <person name="Yamaguchi K."/>
            <person name="Bino T."/>
            <person name="Nishimoto Y."/>
            <person name="Shigenobu S."/>
            <person name="Kawaguchi M."/>
        </authorList>
    </citation>
    <scope>NUCLEOTIDE SEQUENCE</scope>
    <source>
        <strain evidence="3">HR1</strain>
    </source>
</reference>